<comment type="caution">
    <text evidence="3">The sequence shown here is derived from an EMBL/GenBank/DDBJ whole genome shotgun (WGS) entry which is preliminary data.</text>
</comment>
<keyword evidence="2" id="KW-0472">Membrane</keyword>
<feature type="compositionally biased region" description="Basic and acidic residues" evidence="1">
    <location>
        <begin position="67"/>
        <end position="80"/>
    </location>
</feature>
<reference evidence="3" key="2">
    <citation type="submission" date="2023-05" db="EMBL/GenBank/DDBJ databases">
        <authorList>
            <consortium name="Lawrence Berkeley National Laboratory"/>
            <person name="Steindorff A."/>
            <person name="Hensen N."/>
            <person name="Bonometti L."/>
            <person name="Westerberg I."/>
            <person name="Brannstrom I.O."/>
            <person name="Guillou S."/>
            <person name="Cros-Aarteil S."/>
            <person name="Calhoun S."/>
            <person name="Haridas S."/>
            <person name="Kuo A."/>
            <person name="Mondo S."/>
            <person name="Pangilinan J."/>
            <person name="Riley R."/>
            <person name="Labutti K."/>
            <person name="Andreopoulos B."/>
            <person name="Lipzen A."/>
            <person name="Chen C."/>
            <person name="Yanf M."/>
            <person name="Daum C."/>
            <person name="Ng V."/>
            <person name="Clum A."/>
            <person name="Ohm R."/>
            <person name="Martin F."/>
            <person name="Silar P."/>
            <person name="Natvig D."/>
            <person name="Lalanne C."/>
            <person name="Gautier V."/>
            <person name="Ament-Velasquez S.L."/>
            <person name="Kruys A."/>
            <person name="Hutchinson M.I."/>
            <person name="Powell A.J."/>
            <person name="Barry K."/>
            <person name="Miller A.N."/>
            <person name="Grigoriev I.V."/>
            <person name="Debuchy R."/>
            <person name="Gladieux P."/>
            <person name="Thoren M.H."/>
            <person name="Johannesson H."/>
        </authorList>
    </citation>
    <scope>NUCLEOTIDE SEQUENCE</scope>
    <source>
        <strain evidence="3">PSN293</strain>
    </source>
</reference>
<keyword evidence="2" id="KW-1133">Transmembrane helix</keyword>
<feature type="compositionally biased region" description="Polar residues" evidence="1">
    <location>
        <begin position="81"/>
        <end position="98"/>
    </location>
</feature>
<dbReference type="Proteomes" id="UP001301769">
    <property type="component" value="Unassembled WGS sequence"/>
</dbReference>
<feature type="transmembrane region" description="Helical" evidence="2">
    <location>
        <begin position="184"/>
        <end position="210"/>
    </location>
</feature>
<keyword evidence="4" id="KW-1185">Reference proteome</keyword>
<evidence type="ECO:0000256" key="2">
    <source>
        <dbReference type="SAM" id="Phobius"/>
    </source>
</evidence>
<protein>
    <submittedName>
        <fullName evidence="3">Uncharacterized protein</fullName>
    </submittedName>
</protein>
<accession>A0AAN6XWR3</accession>
<organism evidence="3 4">
    <name type="scientific">Rhypophila decipiens</name>
    <dbReference type="NCBI Taxonomy" id="261697"/>
    <lineage>
        <taxon>Eukaryota</taxon>
        <taxon>Fungi</taxon>
        <taxon>Dikarya</taxon>
        <taxon>Ascomycota</taxon>
        <taxon>Pezizomycotina</taxon>
        <taxon>Sordariomycetes</taxon>
        <taxon>Sordariomycetidae</taxon>
        <taxon>Sordariales</taxon>
        <taxon>Naviculisporaceae</taxon>
        <taxon>Rhypophila</taxon>
    </lineage>
</organism>
<sequence>MVLVGSGDVSILIKCDLADLHKTLIPPTDPSMVNSHPQTLPQLSNVFNVVLVGTRIVGEFLEAQHRDRLPSQEARGDRRSISQSSQPRASKDSINQGTGLLRHEMELEQRRRLKQPQKKNWRKSVMNKQGKTLELDPLVSGEALGGHIDTRAGNLGQTSLYELICVHLVSIICLVGDSHPEMSWFLILIGLIYSFMTISIPVMCVLFACVDAKHHRSRTKTRWSEWRSYPPRVRIPPATAPDEAHTPRTSEKVALITVERESPAIAEDLTIQWKPCYVSGWPG</sequence>
<evidence type="ECO:0000256" key="1">
    <source>
        <dbReference type="SAM" id="MobiDB-lite"/>
    </source>
</evidence>
<dbReference type="EMBL" id="MU858262">
    <property type="protein sequence ID" value="KAK4208020.1"/>
    <property type="molecule type" value="Genomic_DNA"/>
</dbReference>
<evidence type="ECO:0000313" key="3">
    <source>
        <dbReference type="EMBL" id="KAK4208020.1"/>
    </source>
</evidence>
<feature type="region of interest" description="Disordered" evidence="1">
    <location>
        <begin position="67"/>
        <end position="101"/>
    </location>
</feature>
<keyword evidence="2" id="KW-0812">Transmembrane</keyword>
<gene>
    <name evidence="3" type="ORF">QBC37DRAFT_405667</name>
</gene>
<proteinExistence type="predicted"/>
<name>A0AAN6XWR3_9PEZI</name>
<reference evidence="3" key="1">
    <citation type="journal article" date="2023" name="Mol. Phylogenet. Evol.">
        <title>Genome-scale phylogeny and comparative genomics of the fungal order Sordariales.</title>
        <authorList>
            <person name="Hensen N."/>
            <person name="Bonometti L."/>
            <person name="Westerberg I."/>
            <person name="Brannstrom I.O."/>
            <person name="Guillou S."/>
            <person name="Cros-Aarteil S."/>
            <person name="Calhoun S."/>
            <person name="Haridas S."/>
            <person name="Kuo A."/>
            <person name="Mondo S."/>
            <person name="Pangilinan J."/>
            <person name="Riley R."/>
            <person name="LaButti K."/>
            <person name="Andreopoulos B."/>
            <person name="Lipzen A."/>
            <person name="Chen C."/>
            <person name="Yan M."/>
            <person name="Daum C."/>
            <person name="Ng V."/>
            <person name="Clum A."/>
            <person name="Steindorff A."/>
            <person name="Ohm R.A."/>
            <person name="Martin F."/>
            <person name="Silar P."/>
            <person name="Natvig D.O."/>
            <person name="Lalanne C."/>
            <person name="Gautier V."/>
            <person name="Ament-Velasquez S.L."/>
            <person name="Kruys A."/>
            <person name="Hutchinson M.I."/>
            <person name="Powell A.J."/>
            <person name="Barry K."/>
            <person name="Miller A.N."/>
            <person name="Grigoriev I.V."/>
            <person name="Debuchy R."/>
            <person name="Gladieux P."/>
            <person name="Hiltunen Thoren M."/>
            <person name="Johannesson H."/>
        </authorList>
    </citation>
    <scope>NUCLEOTIDE SEQUENCE</scope>
    <source>
        <strain evidence="3">PSN293</strain>
    </source>
</reference>
<evidence type="ECO:0000313" key="4">
    <source>
        <dbReference type="Proteomes" id="UP001301769"/>
    </source>
</evidence>
<dbReference type="AlphaFoldDB" id="A0AAN6XWR3"/>